<comment type="caution">
    <text evidence="1">The sequence shown here is derived from an EMBL/GenBank/DDBJ whole genome shotgun (WGS) entry which is preliminary data.</text>
</comment>
<dbReference type="InterPro" id="IPR032719">
    <property type="entry name" value="WbsX"/>
</dbReference>
<protein>
    <submittedName>
        <fullName evidence="1">Uncharacterized protein</fullName>
    </submittedName>
</protein>
<evidence type="ECO:0000313" key="2">
    <source>
        <dbReference type="Proteomes" id="UP000229766"/>
    </source>
</evidence>
<reference evidence="2" key="1">
    <citation type="submission" date="2017-09" db="EMBL/GenBank/DDBJ databases">
        <title>Depth-based differentiation of microbial function through sediment-hosted aquifers and enrichment of novel symbionts in the deep terrestrial subsurface.</title>
        <authorList>
            <person name="Probst A.J."/>
            <person name="Ladd B."/>
            <person name="Jarett J.K."/>
            <person name="Geller-Mcgrath D.E."/>
            <person name="Sieber C.M.K."/>
            <person name="Emerson J.B."/>
            <person name="Anantharaman K."/>
            <person name="Thomas B.C."/>
            <person name="Malmstrom R."/>
            <person name="Stieglmeier M."/>
            <person name="Klingl A."/>
            <person name="Woyke T."/>
            <person name="Ryan C.M."/>
            <person name="Banfield J.F."/>
        </authorList>
    </citation>
    <scope>NUCLEOTIDE SEQUENCE [LARGE SCALE GENOMIC DNA]</scope>
</reference>
<evidence type="ECO:0000313" key="1">
    <source>
        <dbReference type="EMBL" id="PJE67121.1"/>
    </source>
</evidence>
<dbReference type="Proteomes" id="UP000229766">
    <property type="component" value="Unassembled WGS sequence"/>
</dbReference>
<dbReference type="Pfam" id="PF14307">
    <property type="entry name" value="Glyco_tran_WbsX"/>
    <property type="match status" value="1"/>
</dbReference>
<dbReference type="AlphaFoldDB" id="A0A2M8L2H1"/>
<accession>A0A2M8L2H1</accession>
<dbReference type="EMBL" id="PFEI01000027">
    <property type="protein sequence ID" value="PJE67121.1"/>
    <property type="molecule type" value="Genomic_DNA"/>
</dbReference>
<name>A0A2M8L2H1_9BACT</name>
<gene>
    <name evidence="1" type="ORF">COU93_00490</name>
</gene>
<proteinExistence type="predicted"/>
<sequence>MIVTESTSETFTVLLDSLLKLTNDMQIPDNEKLITINAWNEMSEGSCMLPRIYGDTVDFSFINSCRKLLKK</sequence>
<organism evidence="1 2">
    <name type="scientific">Candidatus Shapirobacteria bacterium CG10_big_fil_rev_8_21_14_0_10_36_6</name>
    <dbReference type="NCBI Taxonomy" id="1974886"/>
    <lineage>
        <taxon>Bacteria</taxon>
        <taxon>Candidatus Shapironibacteriota</taxon>
    </lineage>
</organism>